<dbReference type="EMBL" id="JACHDN010000001">
    <property type="protein sequence ID" value="MBB5471723.1"/>
    <property type="molecule type" value="Genomic_DNA"/>
</dbReference>
<gene>
    <name evidence="13" type="ORF">CHO01_28390</name>
    <name evidence="14" type="ORF">HNR08_000459</name>
</gene>
<dbReference type="InterPro" id="IPR013739">
    <property type="entry name" value="Beta_galactosidase_C"/>
</dbReference>
<keyword evidence="15" id="KW-1185">Reference proteome</keyword>
<comment type="similarity">
    <text evidence="2 6">Belongs to the glycosyl hydrolase 42 family.</text>
</comment>
<feature type="binding site" evidence="8">
    <location>
        <position position="126"/>
    </location>
    <ligand>
        <name>substrate</name>
    </ligand>
</feature>
<dbReference type="Gene3D" id="2.60.40.1180">
    <property type="entry name" value="Golgi alpha-mannosidase II"/>
    <property type="match status" value="1"/>
</dbReference>
<dbReference type="Pfam" id="PF08532">
    <property type="entry name" value="Glyco_hydro_42M"/>
    <property type="match status" value="1"/>
</dbReference>
<dbReference type="OrthoDB" id="9800974at2"/>
<dbReference type="InterPro" id="IPR013738">
    <property type="entry name" value="Beta_galactosidase_Trimer"/>
</dbReference>
<dbReference type="InterPro" id="IPR003476">
    <property type="entry name" value="Glyco_hydro_42"/>
</dbReference>
<keyword evidence="9" id="KW-0479">Metal-binding</keyword>
<dbReference type="GO" id="GO:0046872">
    <property type="term" value="F:metal ion binding"/>
    <property type="evidence" value="ECO:0007669"/>
    <property type="project" value="UniProtKB-KW"/>
</dbReference>
<evidence type="ECO:0000256" key="8">
    <source>
        <dbReference type="PIRSR" id="PIRSR001084-2"/>
    </source>
</evidence>
<keyword evidence="4 6" id="KW-0378">Hydrolase</keyword>
<evidence type="ECO:0000256" key="5">
    <source>
        <dbReference type="ARBA" id="ARBA00023295"/>
    </source>
</evidence>
<evidence type="ECO:0000259" key="12">
    <source>
        <dbReference type="Pfam" id="PF08533"/>
    </source>
</evidence>
<evidence type="ECO:0000313" key="13">
    <source>
        <dbReference type="EMBL" id="GEL47723.1"/>
    </source>
</evidence>
<organism evidence="13 15">
    <name type="scientific">Cellulomonas hominis</name>
    <dbReference type="NCBI Taxonomy" id="156981"/>
    <lineage>
        <taxon>Bacteria</taxon>
        <taxon>Bacillati</taxon>
        <taxon>Actinomycetota</taxon>
        <taxon>Actinomycetes</taxon>
        <taxon>Micrococcales</taxon>
        <taxon>Cellulomonadaceae</taxon>
        <taxon>Cellulomonas</taxon>
    </lineage>
</organism>
<dbReference type="EC" id="3.2.1.23" evidence="3 6"/>
<dbReference type="Proteomes" id="UP000564629">
    <property type="component" value="Unassembled WGS sequence"/>
</dbReference>
<evidence type="ECO:0000313" key="16">
    <source>
        <dbReference type="Proteomes" id="UP000564629"/>
    </source>
</evidence>
<feature type="binding site" evidence="9">
    <location>
        <position position="172"/>
    </location>
    <ligand>
        <name>Zn(2+)</name>
        <dbReference type="ChEBI" id="CHEBI:29105"/>
    </ligand>
</feature>
<evidence type="ECO:0000256" key="1">
    <source>
        <dbReference type="ARBA" id="ARBA00001412"/>
    </source>
</evidence>
<dbReference type="PANTHER" id="PTHR36447">
    <property type="entry name" value="BETA-GALACTOSIDASE GANA"/>
    <property type="match status" value="1"/>
</dbReference>
<comment type="catalytic activity">
    <reaction evidence="1 6">
        <text>Hydrolysis of terminal non-reducing beta-D-galactose residues in beta-D-galactosides.</text>
        <dbReference type="EC" id="3.2.1.23"/>
    </reaction>
</comment>
<evidence type="ECO:0000256" key="4">
    <source>
        <dbReference type="ARBA" id="ARBA00022801"/>
    </source>
</evidence>
<feature type="binding site" evidence="8">
    <location>
        <position position="326"/>
    </location>
    <ligand>
        <name>substrate</name>
    </ligand>
</feature>
<dbReference type="SUPFAM" id="SSF51445">
    <property type="entry name" value="(Trans)glycosidases"/>
    <property type="match status" value="1"/>
</dbReference>
<evidence type="ECO:0000259" key="11">
    <source>
        <dbReference type="Pfam" id="PF08532"/>
    </source>
</evidence>
<dbReference type="AlphaFoldDB" id="A0A511FET6"/>
<dbReference type="Gene3D" id="3.20.20.80">
    <property type="entry name" value="Glycosidases"/>
    <property type="match status" value="1"/>
</dbReference>
<name>A0A511FET6_9CELL</name>
<evidence type="ECO:0000256" key="7">
    <source>
        <dbReference type="PIRSR" id="PIRSR001084-1"/>
    </source>
</evidence>
<dbReference type="InterPro" id="IPR013780">
    <property type="entry name" value="Glyco_hydro_b"/>
</dbReference>
<dbReference type="SUPFAM" id="SSF52317">
    <property type="entry name" value="Class I glutamine amidotransferase-like"/>
    <property type="match status" value="1"/>
</dbReference>
<dbReference type="CDD" id="cd03143">
    <property type="entry name" value="A4_beta-galactosidase_middle_domain"/>
    <property type="match status" value="1"/>
</dbReference>
<evidence type="ECO:0000313" key="15">
    <source>
        <dbReference type="Proteomes" id="UP000321723"/>
    </source>
</evidence>
<feature type="binding site" evidence="9">
    <location>
        <position position="175"/>
    </location>
    <ligand>
        <name>Zn(2+)</name>
        <dbReference type="ChEBI" id="CHEBI:29105"/>
    </ligand>
</feature>
<reference evidence="13 15" key="1">
    <citation type="submission" date="2019-07" db="EMBL/GenBank/DDBJ databases">
        <title>Whole genome shotgun sequence of Cellulomonas hominis NBRC 16055.</title>
        <authorList>
            <person name="Hosoyama A."/>
            <person name="Uohara A."/>
            <person name="Ohji S."/>
            <person name="Ichikawa N."/>
        </authorList>
    </citation>
    <scope>NUCLEOTIDE SEQUENCE [LARGE SCALE GENOMIC DNA]</scope>
    <source>
        <strain evidence="13 15">NBRC 16055</strain>
    </source>
</reference>
<feature type="domain" description="Beta-galactosidase C-terminal" evidence="12">
    <location>
        <begin position="620"/>
        <end position="665"/>
    </location>
</feature>
<dbReference type="EMBL" id="BJVQ01000046">
    <property type="protein sequence ID" value="GEL47723.1"/>
    <property type="molecule type" value="Genomic_DNA"/>
</dbReference>
<dbReference type="Pfam" id="PF02449">
    <property type="entry name" value="Glyco_hydro_42"/>
    <property type="match status" value="1"/>
</dbReference>
<dbReference type="GO" id="GO:0009341">
    <property type="term" value="C:beta-galactosidase complex"/>
    <property type="evidence" value="ECO:0007669"/>
    <property type="project" value="InterPro"/>
</dbReference>
<evidence type="ECO:0000259" key="10">
    <source>
        <dbReference type="Pfam" id="PF02449"/>
    </source>
</evidence>
<dbReference type="GO" id="GO:0006012">
    <property type="term" value="P:galactose metabolic process"/>
    <property type="evidence" value="ECO:0007669"/>
    <property type="project" value="InterPro"/>
</dbReference>
<feature type="binding site" evidence="8">
    <location>
        <position position="164"/>
    </location>
    <ligand>
        <name>substrate</name>
    </ligand>
</feature>
<evidence type="ECO:0000256" key="6">
    <source>
        <dbReference type="PIRNR" id="PIRNR001084"/>
    </source>
</evidence>
<evidence type="ECO:0000256" key="3">
    <source>
        <dbReference type="ARBA" id="ARBA00012756"/>
    </source>
</evidence>
<feature type="active site" description="Nucleophile" evidence="7">
    <location>
        <position position="318"/>
    </location>
</feature>
<feature type="binding site" evidence="9">
    <location>
        <position position="170"/>
    </location>
    <ligand>
        <name>Zn(2+)</name>
        <dbReference type="ChEBI" id="CHEBI:29105"/>
    </ligand>
</feature>
<keyword evidence="5 6" id="KW-0326">Glycosidase</keyword>
<proteinExistence type="inferred from homology"/>
<dbReference type="Proteomes" id="UP000321723">
    <property type="component" value="Unassembled WGS sequence"/>
</dbReference>
<sequence length="676" mass="73020">MVHQDPPTDPRPTGFAALTARHGLLYGGDYNPEQWPEEVWPEDVALMREAGVNLVTVGVFSWGRLEPQPGAFDLGWLDRLLDLLAEAGIAVDLATPSASAPPWLAHDFPETSAVDAAGVRMSPGSRNHFCPTSPVFREHVLRIVRVLVERYADHPAVAMWHVGNEFGQVCHCDLCAEAFRGWLRARYGTIEELNRAWGTAFWSQHYGRWSEVVPPRAAPYLHNPTQELDFKRYTSDQLRDLYRVQADVIRPAAPGVPVTTNFMGFFHGVDYASWAGDVDVVADDWYSDPADPRAAARAALTHDLIRSLGHGRPWVLMEQATSAVNWRQHNLPKSSGTMLLDSLRAVAHGADAVCYFQWRQSVAGAERFHSAMLPHAGPDTALHRAVREQGAVLSRLRRVVGTGVAARAALVFDWSSWWAGEAPGRPSARLGAVDQALAYYEPLWESGIPVDVVHPGADLDGYDLVVVPALYLVSDDDAANLARVPGRGGVLLVGPFSGVADPDGHVRTGRFPAPWAGVLGASGEQYRPLPDGGVAVASDRFGDFRAADWSEDLRADDAEVLATYGGAGIEGRPAVTRRVLPGGGQAWYVSTVPPAGALARVVRDCADVAGLHGPVACPEGVEAARRGDVLFLLNRGSEPRTVHLPHPAVDLIGGATTDGDLVLAPESAVALIEETR</sequence>
<dbReference type="InterPro" id="IPR029062">
    <property type="entry name" value="Class_I_gatase-like"/>
</dbReference>
<feature type="domain" description="Glycoside hydrolase family 42 N-terminal" evidence="10">
    <location>
        <begin position="29"/>
        <end position="394"/>
    </location>
</feature>
<evidence type="ECO:0000256" key="2">
    <source>
        <dbReference type="ARBA" id="ARBA00005940"/>
    </source>
</evidence>
<dbReference type="InterPro" id="IPR013529">
    <property type="entry name" value="Glyco_hydro_42_N"/>
</dbReference>
<protein>
    <recommendedName>
        <fullName evidence="3 6">Beta-galactosidase</fullName>
        <shortName evidence="6">Beta-gal</shortName>
        <ecNumber evidence="3 6">3.2.1.23</ecNumber>
    </recommendedName>
</protein>
<dbReference type="Gene3D" id="3.40.50.880">
    <property type="match status" value="1"/>
</dbReference>
<dbReference type="PIRSF" id="PIRSF001084">
    <property type="entry name" value="B-galactosidase"/>
    <property type="match status" value="1"/>
</dbReference>
<dbReference type="PANTHER" id="PTHR36447:SF1">
    <property type="entry name" value="BETA-GALACTOSIDASE GANA"/>
    <property type="match status" value="1"/>
</dbReference>
<accession>A0A511FET6</accession>
<dbReference type="RefSeq" id="WP_146839077.1">
    <property type="nucleotide sequence ID" value="NZ_BJVQ01000046.1"/>
</dbReference>
<evidence type="ECO:0000313" key="14">
    <source>
        <dbReference type="EMBL" id="MBB5471723.1"/>
    </source>
</evidence>
<feature type="domain" description="Beta-galactosidase trimerisation" evidence="11">
    <location>
        <begin position="406"/>
        <end position="611"/>
    </location>
</feature>
<dbReference type="GO" id="GO:0004565">
    <property type="term" value="F:beta-galactosidase activity"/>
    <property type="evidence" value="ECO:0007669"/>
    <property type="project" value="UniProtKB-EC"/>
</dbReference>
<dbReference type="Pfam" id="PF08533">
    <property type="entry name" value="Glyco_hydro_42C"/>
    <property type="match status" value="1"/>
</dbReference>
<feature type="binding site" evidence="9">
    <location>
        <position position="130"/>
    </location>
    <ligand>
        <name>Zn(2+)</name>
        <dbReference type="ChEBI" id="CHEBI:29105"/>
    </ligand>
</feature>
<feature type="active site" description="Proton donor" evidence="7">
    <location>
        <position position="165"/>
    </location>
</feature>
<keyword evidence="9" id="KW-0862">Zinc</keyword>
<evidence type="ECO:0000256" key="9">
    <source>
        <dbReference type="PIRSR" id="PIRSR001084-3"/>
    </source>
</evidence>
<comment type="caution">
    <text evidence="13">The sequence shown here is derived from an EMBL/GenBank/DDBJ whole genome shotgun (WGS) entry which is preliminary data.</text>
</comment>
<dbReference type="InterPro" id="IPR017853">
    <property type="entry name" value="GH"/>
</dbReference>
<reference evidence="14 16" key="2">
    <citation type="submission" date="2020-08" db="EMBL/GenBank/DDBJ databases">
        <title>Sequencing the genomes of 1000 actinobacteria strains.</title>
        <authorList>
            <person name="Klenk H.-P."/>
        </authorList>
    </citation>
    <scope>NUCLEOTIDE SEQUENCE [LARGE SCALE GENOMIC DNA]</scope>
    <source>
        <strain evidence="14 16">DSM 9581</strain>
    </source>
</reference>